<dbReference type="Pfam" id="PF25917">
    <property type="entry name" value="BSH_RND"/>
    <property type="match status" value="1"/>
</dbReference>
<dbReference type="SUPFAM" id="SSF111369">
    <property type="entry name" value="HlyD-like secretion proteins"/>
    <property type="match status" value="1"/>
</dbReference>
<keyword evidence="2" id="KW-0732">Signal</keyword>
<evidence type="ECO:0000256" key="2">
    <source>
        <dbReference type="SAM" id="SignalP"/>
    </source>
</evidence>
<evidence type="ECO:0000313" key="4">
    <source>
        <dbReference type="EMBL" id="MDQ0438472.1"/>
    </source>
</evidence>
<sequence length="341" mass="36431">MTRRLIFLLGLAVIVGSLNGAPASAADDGLGERLKTIWNKLSGKTVNTGISGSNGRIEAEQVAISSKYAGRVAEVPVEEGQMVEKGEVVARMDTTTLDAQILGAKAQVRQAQQSAAESDQAIIQRASELEFAQQEYDRAASLTATGHGTQQTLEQKRSLLSAAQAAHRSALAGRDAAQAAIEAAEANVAALQAQHDDMTLTAPRRGRIEYKLIQPGEVVGAGTSIATLLDISNVYLTIFLPAADAGLLKIGDEARIILDPIPQYVVPANVTFVATEAQFTPKSVETSDEREKLMFRVKLRIPTELLSKYENVVKTGVRGIGYVRTSATADWPADLKVNLPQ</sequence>
<evidence type="ECO:0000313" key="5">
    <source>
        <dbReference type="Proteomes" id="UP001241603"/>
    </source>
</evidence>
<accession>A0ABU0H832</accession>
<dbReference type="Gene3D" id="2.40.30.170">
    <property type="match status" value="1"/>
</dbReference>
<dbReference type="Gene3D" id="1.10.287.470">
    <property type="entry name" value="Helix hairpin bin"/>
    <property type="match status" value="1"/>
</dbReference>
<dbReference type="InterPro" id="IPR058625">
    <property type="entry name" value="MdtA-like_BSH"/>
</dbReference>
<dbReference type="EMBL" id="JAUSVO010000004">
    <property type="protein sequence ID" value="MDQ0438472.1"/>
    <property type="molecule type" value="Genomic_DNA"/>
</dbReference>
<feature type="domain" description="Multidrug resistance protein MdtA-like barrel-sandwich hybrid" evidence="3">
    <location>
        <begin position="60"/>
        <end position="228"/>
    </location>
</feature>
<gene>
    <name evidence="4" type="ORF">QO014_002867</name>
</gene>
<evidence type="ECO:0000256" key="1">
    <source>
        <dbReference type="SAM" id="Coils"/>
    </source>
</evidence>
<dbReference type="PANTHER" id="PTHR30438">
    <property type="entry name" value="36 KDA ANTIGEN-RELATED"/>
    <property type="match status" value="1"/>
</dbReference>
<proteinExistence type="predicted"/>
<dbReference type="Gene3D" id="2.40.50.100">
    <property type="match status" value="1"/>
</dbReference>
<reference evidence="4 5" key="1">
    <citation type="submission" date="2023-07" db="EMBL/GenBank/DDBJ databases">
        <title>Genomic Encyclopedia of Type Strains, Phase IV (KMG-IV): sequencing the most valuable type-strain genomes for metagenomic binning, comparative biology and taxonomic classification.</title>
        <authorList>
            <person name="Goeker M."/>
        </authorList>
    </citation>
    <scope>NUCLEOTIDE SEQUENCE [LARGE SCALE GENOMIC DNA]</scope>
    <source>
        <strain evidence="4 5">B6-8</strain>
    </source>
</reference>
<evidence type="ECO:0000259" key="3">
    <source>
        <dbReference type="Pfam" id="PF25917"/>
    </source>
</evidence>
<protein>
    <submittedName>
        <fullName evidence="4">HlyD family secretion protein</fullName>
    </submittedName>
</protein>
<organism evidence="4 5">
    <name type="scientific">Kaistia dalseonensis</name>
    <dbReference type="NCBI Taxonomy" id="410840"/>
    <lineage>
        <taxon>Bacteria</taxon>
        <taxon>Pseudomonadati</taxon>
        <taxon>Pseudomonadota</taxon>
        <taxon>Alphaproteobacteria</taxon>
        <taxon>Hyphomicrobiales</taxon>
        <taxon>Kaistiaceae</taxon>
        <taxon>Kaistia</taxon>
    </lineage>
</organism>
<dbReference type="Proteomes" id="UP001241603">
    <property type="component" value="Unassembled WGS sequence"/>
</dbReference>
<feature type="coiled-coil region" evidence="1">
    <location>
        <begin position="174"/>
        <end position="201"/>
    </location>
</feature>
<comment type="caution">
    <text evidence="4">The sequence shown here is derived from an EMBL/GenBank/DDBJ whole genome shotgun (WGS) entry which is preliminary data.</text>
</comment>
<feature type="chain" id="PRO_5045645607" evidence="2">
    <location>
        <begin position="26"/>
        <end position="341"/>
    </location>
</feature>
<name>A0ABU0H832_9HYPH</name>
<dbReference type="PANTHER" id="PTHR30438:SF2">
    <property type="entry name" value="MEMBRANE PROTEIN"/>
    <property type="match status" value="1"/>
</dbReference>
<keyword evidence="1" id="KW-0175">Coiled coil</keyword>
<feature type="signal peptide" evidence="2">
    <location>
        <begin position="1"/>
        <end position="25"/>
    </location>
</feature>
<keyword evidence="5" id="KW-1185">Reference proteome</keyword>